<dbReference type="Proteomes" id="UP001497700">
    <property type="component" value="Unassembled WGS sequence"/>
</dbReference>
<sequence length="138" mass="14806">MKLTTPLFTLVGTTIPVLSAVLARQDSNETPSLYLCSNPDFNKDCDGCACETFTDLVTFGGYGGPPCFPLPNDLRVGNPQGVSSARAYLGWNCTLFDNQFCEDNGLDSTYQVPYGSPGASTLGSFDDRAVAYQCSTME</sequence>
<dbReference type="EMBL" id="MU393740">
    <property type="protein sequence ID" value="KAI4858524.1"/>
    <property type="molecule type" value="Genomic_DNA"/>
</dbReference>
<gene>
    <name evidence="1" type="ORF">F4820DRAFT_463176</name>
</gene>
<reference evidence="1 2" key="1">
    <citation type="journal article" date="2022" name="New Phytol.">
        <title>Ecological generalism drives hyperdiversity of secondary metabolite gene clusters in xylarialean endophytes.</title>
        <authorList>
            <person name="Franco M.E.E."/>
            <person name="Wisecaver J.H."/>
            <person name="Arnold A.E."/>
            <person name="Ju Y.M."/>
            <person name="Slot J.C."/>
            <person name="Ahrendt S."/>
            <person name="Moore L.P."/>
            <person name="Eastman K.E."/>
            <person name="Scott K."/>
            <person name="Konkel Z."/>
            <person name="Mondo S.J."/>
            <person name="Kuo A."/>
            <person name="Hayes R.D."/>
            <person name="Haridas S."/>
            <person name="Andreopoulos B."/>
            <person name="Riley R."/>
            <person name="LaButti K."/>
            <person name="Pangilinan J."/>
            <person name="Lipzen A."/>
            <person name="Amirebrahimi M."/>
            <person name="Yan J."/>
            <person name="Adam C."/>
            <person name="Keymanesh K."/>
            <person name="Ng V."/>
            <person name="Louie K."/>
            <person name="Northen T."/>
            <person name="Drula E."/>
            <person name="Henrissat B."/>
            <person name="Hsieh H.M."/>
            <person name="Youens-Clark K."/>
            <person name="Lutzoni F."/>
            <person name="Miadlikowska J."/>
            <person name="Eastwood D.C."/>
            <person name="Hamelin R.C."/>
            <person name="Grigoriev I.V."/>
            <person name="U'Ren J.M."/>
        </authorList>
    </citation>
    <scope>NUCLEOTIDE SEQUENCE [LARGE SCALE GENOMIC DNA]</scope>
    <source>
        <strain evidence="1 2">CBS 119005</strain>
    </source>
</reference>
<name>A0ACB9YHV0_9PEZI</name>
<evidence type="ECO:0000313" key="1">
    <source>
        <dbReference type="EMBL" id="KAI4858524.1"/>
    </source>
</evidence>
<keyword evidence="2" id="KW-1185">Reference proteome</keyword>
<accession>A0ACB9YHV0</accession>
<evidence type="ECO:0000313" key="2">
    <source>
        <dbReference type="Proteomes" id="UP001497700"/>
    </source>
</evidence>
<comment type="caution">
    <text evidence="1">The sequence shown here is derived from an EMBL/GenBank/DDBJ whole genome shotgun (WGS) entry which is preliminary data.</text>
</comment>
<protein>
    <submittedName>
        <fullName evidence="1">Uncharacterized protein</fullName>
    </submittedName>
</protein>
<proteinExistence type="predicted"/>
<organism evidence="1 2">
    <name type="scientific">Hypoxylon rubiginosum</name>
    <dbReference type="NCBI Taxonomy" id="110542"/>
    <lineage>
        <taxon>Eukaryota</taxon>
        <taxon>Fungi</taxon>
        <taxon>Dikarya</taxon>
        <taxon>Ascomycota</taxon>
        <taxon>Pezizomycotina</taxon>
        <taxon>Sordariomycetes</taxon>
        <taxon>Xylariomycetidae</taxon>
        <taxon>Xylariales</taxon>
        <taxon>Hypoxylaceae</taxon>
        <taxon>Hypoxylon</taxon>
    </lineage>
</organism>